<proteinExistence type="predicted"/>
<keyword evidence="3" id="KW-1185">Reference proteome</keyword>
<dbReference type="RefSeq" id="WP_108641896.1">
    <property type="nucleotide sequence ID" value="NZ_QCYG01000010.1"/>
</dbReference>
<comment type="caution">
    <text evidence="2">The sequence shown here is derived from an EMBL/GenBank/DDBJ whole genome shotgun (WGS) entry which is preliminary data.</text>
</comment>
<gene>
    <name evidence="2" type="ORF">DC363_14580</name>
</gene>
<reference evidence="2 3" key="1">
    <citation type="submission" date="2018-04" db="EMBL/GenBank/DDBJ databases">
        <title>Pelagivirga bohaiensis gen. nov., sp. nov., a bacterium isolated from the Bohai Sea.</title>
        <authorList>
            <person name="Ji X."/>
        </authorList>
    </citation>
    <scope>NUCLEOTIDE SEQUENCE [LARGE SCALE GENOMIC DNA]</scope>
    <source>
        <strain evidence="2 3">BH-SD16</strain>
    </source>
</reference>
<feature type="signal peptide" evidence="1">
    <location>
        <begin position="1"/>
        <end position="18"/>
    </location>
</feature>
<evidence type="ECO:0000313" key="2">
    <source>
        <dbReference type="EMBL" id="PVA05469.1"/>
    </source>
</evidence>
<organism evidence="2 3">
    <name type="scientific">Thalassorhabdomicrobium marinisediminis</name>
    <dbReference type="NCBI Taxonomy" id="2170577"/>
    <lineage>
        <taxon>Bacteria</taxon>
        <taxon>Pseudomonadati</taxon>
        <taxon>Pseudomonadota</taxon>
        <taxon>Alphaproteobacteria</taxon>
        <taxon>Rhodobacterales</taxon>
        <taxon>Paracoccaceae</taxon>
        <taxon>Thalassorhabdomicrobium</taxon>
    </lineage>
</organism>
<sequence>MKTTLTAGLLAGVVASFAAQTSAQDMSAQQAIEALNLGALAELYESGAAGPDTSPAEALLIDMGALTSEDLGDSEAASAKLDRFVADLQDRSESYIGNVSDRNIVERVLKAWDEATVIEDEAVLGLLNGLVDQGFMTGYNVLDTADLSNFDPELMLRYGHSSIDHAVQLLYLMKREGFDPKVQFTPKSSAFVFLPEWGEPPASVVTFDSGTMVNVMVEYNLDFEFSSVERKQAFMDLINDYAKRDDEDEAGLIIDAWWQPFYRSYVPMDRYEPLSENRVQIGGYQADIVTLPADAAPMVEKIATVDGVGEVSTTEIWVNPAFYRYMVGDFK</sequence>
<dbReference type="OrthoDB" id="189843at2"/>
<keyword evidence="1" id="KW-0732">Signal</keyword>
<protein>
    <submittedName>
        <fullName evidence="2">Uncharacterized protein</fullName>
    </submittedName>
</protein>
<accession>A0A2T7FTH2</accession>
<dbReference type="AlphaFoldDB" id="A0A2T7FTH2"/>
<dbReference type="EMBL" id="QCYG01000010">
    <property type="protein sequence ID" value="PVA05469.1"/>
    <property type="molecule type" value="Genomic_DNA"/>
</dbReference>
<evidence type="ECO:0000256" key="1">
    <source>
        <dbReference type="SAM" id="SignalP"/>
    </source>
</evidence>
<dbReference type="Proteomes" id="UP000244817">
    <property type="component" value="Unassembled WGS sequence"/>
</dbReference>
<name>A0A2T7FTH2_9RHOB</name>
<feature type="chain" id="PRO_5015768946" evidence="1">
    <location>
        <begin position="19"/>
        <end position="331"/>
    </location>
</feature>
<evidence type="ECO:0000313" key="3">
    <source>
        <dbReference type="Proteomes" id="UP000244817"/>
    </source>
</evidence>